<reference evidence="2 3" key="1">
    <citation type="submission" date="2015-12" db="EMBL/GenBank/DDBJ databases">
        <authorList>
            <person name="Shamseldin A."/>
            <person name="Moawad H."/>
            <person name="Abd El-Rahim W.M."/>
            <person name="Sadowsky M.J."/>
        </authorList>
    </citation>
    <scope>NUCLEOTIDE SEQUENCE [LARGE SCALE GENOMIC DNA]</scope>
    <source>
        <strain evidence="2 3">SJ5A-1</strain>
    </source>
</reference>
<protein>
    <recommendedName>
        <fullName evidence="4">Polyphosphate kinase</fullName>
    </recommendedName>
</protein>
<feature type="chain" id="PRO_5006936442" description="Polyphosphate kinase" evidence="1">
    <location>
        <begin position="25"/>
        <end position="218"/>
    </location>
</feature>
<dbReference type="InterPro" id="IPR010412">
    <property type="entry name" value="DUF1007"/>
</dbReference>
<dbReference type="Pfam" id="PF06226">
    <property type="entry name" value="DUF1007"/>
    <property type="match status" value="1"/>
</dbReference>
<dbReference type="OrthoDB" id="1679673at2"/>
<organism evidence="2 3">
    <name type="scientific">Pseudoponticoccus marisrubri</name>
    <dbReference type="NCBI Taxonomy" id="1685382"/>
    <lineage>
        <taxon>Bacteria</taxon>
        <taxon>Pseudomonadati</taxon>
        <taxon>Pseudomonadota</taxon>
        <taxon>Alphaproteobacteria</taxon>
        <taxon>Rhodobacterales</taxon>
        <taxon>Roseobacteraceae</taxon>
        <taxon>Pseudoponticoccus</taxon>
    </lineage>
</organism>
<keyword evidence="3" id="KW-1185">Reference proteome</keyword>
<keyword evidence="1" id="KW-0732">Signal</keyword>
<evidence type="ECO:0000313" key="3">
    <source>
        <dbReference type="Proteomes" id="UP000054396"/>
    </source>
</evidence>
<comment type="caution">
    <text evidence="2">The sequence shown here is derived from an EMBL/GenBank/DDBJ whole genome shotgun (WGS) entry which is preliminary data.</text>
</comment>
<feature type="signal peptide" evidence="1">
    <location>
        <begin position="1"/>
        <end position="24"/>
    </location>
</feature>
<evidence type="ECO:0008006" key="4">
    <source>
        <dbReference type="Google" id="ProtNLM"/>
    </source>
</evidence>
<dbReference type="EMBL" id="LPXO01000003">
    <property type="protein sequence ID" value="KUF11401.1"/>
    <property type="molecule type" value="Genomic_DNA"/>
</dbReference>
<dbReference type="AlphaFoldDB" id="A0A0W7WLF5"/>
<dbReference type="Proteomes" id="UP000054396">
    <property type="component" value="Unassembled WGS sequence"/>
</dbReference>
<dbReference type="STRING" id="1685382.AVJ23_06445"/>
<proteinExistence type="predicted"/>
<gene>
    <name evidence="2" type="ORF">AVJ23_06445</name>
</gene>
<evidence type="ECO:0000256" key="1">
    <source>
        <dbReference type="SAM" id="SignalP"/>
    </source>
</evidence>
<sequence>MRRRSRQLATALVAAHVAAGPVAAHPHVWIDGGVDFALGPGGQLEALHVTWLYDEFETLYMLAEAGMGLNAEGVLDAPDREALVAQLSEFPADFDGSAHLAIGGAAVPLDWPENVDARIIDGRLQMTFTRQLATPAPLAGRAAEVAFYESTYFFAFSITQPPQIRPEGADCTGEVIPFDPDSAPPGLLTKLAALDREETPETENVGALFADRIVVTCD</sequence>
<accession>A0A0W7WLF5</accession>
<dbReference type="RefSeq" id="WP_058861346.1">
    <property type="nucleotide sequence ID" value="NZ_LPXO01000003.1"/>
</dbReference>
<evidence type="ECO:0000313" key="2">
    <source>
        <dbReference type="EMBL" id="KUF11401.1"/>
    </source>
</evidence>
<name>A0A0W7WLF5_9RHOB</name>